<protein>
    <submittedName>
        <fullName evidence="4">Uncharacterized protein LOC101501121</fullName>
    </submittedName>
</protein>
<accession>A0A1S2XIL2</accession>
<feature type="compositionally biased region" description="Polar residues" evidence="2">
    <location>
        <begin position="306"/>
        <end position="328"/>
    </location>
</feature>
<dbReference type="KEGG" id="cam:101501121"/>
<dbReference type="FunFam" id="1.20.1260.60:FF:000002">
    <property type="entry name" value="Vacuolar protein sorting-associated protein IST1"/>
    <property type="match status" value="1"/>
</dbReference>
<evidence type="ECO:0000313" key="4">
    <source>
        <dbReference type="RefSeq" id="XP_004489117.2"/>
    </source>
</evidence>
<dbReference type="PANTHER" id="PTHR12161">
    <property type="entry name" value="IST1 FAMILY MEMBER"/>
    <property type="match status" value="1"/>
</dbReference>
<feature type="compositionally biased region" description="Basic and acidic residues" evidence="2">
    <location>
        <begin position="198"/>
        <end position="220"/>
    </location>
</feature>
<dbReference type="InterPro" id="IPR005061">
    <property type="entry name" value="Ist1"/>
</dbReference>
<dbReference type="AlphaFoldDB" id="A0A1S2XIL2"/>
<sequence length="467" mass="53855">MGLFGKSFTSKLKSITSLAVSRIGILKNHCKARASYARSDVAQLLNLGYHDQALLRVEHWIVEQNMLDAFVMIEDYCNVLRERVQVLENNKECPFELKEATCSLIFASSRCGEFPELHKIQEILTSKFGREFADNAVKLYKNNRVNTKMIQMLSSRHPTMEIKMKALKQIAKEIGVTLHFEKDPTLTNMDKLNVAHHQRQDEMETKECSSDDAEHKENNQHDFNQSVIKEDKCLLDVNEEKRRNKYAAAAALEALELAYFEISKYSNHSSKQKDVVISKRNFSIDLKEELEGKQIQKQYEWEEESQLSQNPRDVMTTKPNNSTSLASKENTKGESNMVDELSLANSLDDDNDHKTSSDFVDVPSVSKIPTLDRKVNVEYDIRESSDTLGYAHDRSNVARENEHLSEEIAYPSSQAIRWNPQRSQTNPVVRRRTMQIASRTNFANHIHTDRVHVDWKMMSMRTKRAHI</sequence>
<dbReference type="InterPro" id="IPR042277">
    <property type="entry name" value="IST1-like"/>
</dbReference>
<comment type="similarity">
    <text evidence="1">Belongs to the IST1 family.</text>
</comment>
<dbReference type="PaxDb" id="3827-XP_004489117.1"/>
<keyword evidence="3" id="KW-1185">Reference proteome</keyword>
<evidence type="ECO:0000256" key="2">
    <source>
        <dbReference type="SAM" id="MobiDB-lite"/>
    </source>
</evidence>
<dbReference type="Gene3D" id="1.20.1260.60">
    <property type="entry name" value="Vacuolar protein sorting-associated protein Ist1"/>
    <property type="match status" value="1"/>
</dbReference>
<dbReference type="OrthoDB" id="29853at2759"/>
<dbReference type="Proteomes" id="UP000087171">
    <property type="component" value="Chromosome Ca2"/>
</dbReference>
<evidence type="ECO:0000313" key="3">
    <source>
        <dbReference type="Proteomes" id="UP000087171"/>
    </source>
</evidence>
<feature type="region of interest" description="Disordered" evidence="2">
    <location>
        <begin position="196"/>
        <end position="224"/>
    </location>
</feature>
<dbReference type="RefSeq" id="XP_004489117.2">
    <property type="nucleotide sequence ID" value="XM_004489060.3"/>
</dbReference>
<evidence type="ECO:0000256" key="1">
    <source>
        <dbReference type="ARBA" id="ARBA00005536"/>
    </source>
</evidence>
<proteinExistence type="inferred from homology"/>
<dbReference type="GO" id="GO:0015031">
    <property type="term" value="P:protein transport"/>
    <property type="evidence" value="ECO:0007669"/>
    <property type="project" value="InterPro"/>
</dbReference>
<reference evidence="4" key="2">
    <citation type="submission" date="2025-08" db="UniProtKB">
        <authorList>
            <consortium name="RefSeq"/>
        </authorList>
    </citation>
    <scope>IDENTIFICATION</scope>
    <source>
        <tissue evidence="4">Etiolated seedlings</tissue>
    </source>
</reference>
<reference evidence="3" key="1">
    <citation type="journal article" date="2013" name="Nat. Biotechnol.">
        <title>Draft genome sequence of chickpea (Cicer arietinum) provides a resource for trait improvement.</title>
        <authorList>
            <person name="Varshney R.K."/>
            <person name="Song C."/>
            <person name="Saxena R.K."/>
            <person name="Azam S."/>
            <person name="Yu S."/>
            <person name="Sharpe A.G."/>
            <person name="Cannon S."/>
            <person name="Baek J."/>
            <person name="Rosen B.D."/>
            <person name="Tar'an B."/>
            <person name="Millan T."/>
            <person name="Zhang X."/>
            <person name="Ramsay L.D."/>
            <person name="Iwata A."/>
            <person name="Wang Y."/>
            <person name="Nelson W."/>
            <person name="Farmer A.D."/>
            <person name="Gaur P.M."/>
            <person name="Soderlund C."/>
            <person name="Penmetsa R.V."/>
            <person name="Xu C."/>
            <person name="Bharti A.K."/>
            <person name="He W."/>
            <person name="Winter P."/>
            <person name="Zhao S."/>
            <person name="Hane J.K."/>
            <person name="Carrasquilla-Garcia N."/>
            <person name="Condie J.A."/>
            <person name="Upadhyaya H.D."/>
            <person name="Luo M.C."/>
            <person name="Thudi M."/>
            <person name="Gowda C.L."/>
            <person name="Singh N.P."/>
            <person name="Lichtenzveig J."/>
            <person name="Gali K.K."/>
            <person name="Rubio J."/>
            <person name="Nadarajan N."/>
            <person name="Dolezel J."/>
            <person name="Bansal K.C."/>
            <person name="Xu X."/>
            <person name="Edwards D."/>
            <person name="Zhang G."/>
            <person name="Kahl G."/>
            <person name="Gil J."/>
            <person name="Singh K.B."/>
            <person name="Datta S.K."/>
            <person name="Jackson S.A."/>
            <person name="Wang J."/>
            <person name="Cook D.R."/>
        </authorList>
    </citation>
    <scope>NUCLEOTIDE SEQUENCE [LARGE SCALE GENOMIC DNA]</scope>
    <source>
        <strain evidence="3">cv. CDC Frontier</strain>
    </source>
</reference>
<dbReference type="Pfam" id="PF03398">
    <property type="entry name" value="Ist1"/>
    <property type="match status" value="1"/>
</dbReference>
<dbReference type="PANTHER" id="PTHR12161:SF87">
    <property type="entry name" value="VACUOLAR PROTEIN SORTING-ASSOCIATED PROTEIN IST1-RELATED"/>
    <property type="match status" value="1"/>
</dbReference>
<gene>
    <name evidence="4" type="primary">LOC101501121</name>
</gene>
<organism evidence="3 4">
    <name type="scientific">Cicer arietinum</name>
    <name type="common">Chickpea</name>
    <name type="synonym">Garbanzo</name>
    <dbReference type="NCBI Taxonomy" id="3827"/>
    <lineage>
        <taxon>Eukaryota</taxon>
        <taxon>Viridiplantae</taxon>
        <taxon>Streptophyta</taxon>
        <taxon>Embryophyta</taxon>
        <taxon>Tracheophyta</taxon>
        <taxon>Spermatophyta</taxon>
        <taxon>Magnoliopsida</taxon>
        <taxon>eudicotyledons</taxon>
        <taxon>Gunneridae</taxon>
        <taxon>Pentapetalae</taxon>
        <taxon>rosids</taxon>
        <taxon>fabids</taxon>
        <taxon>Fabales</taxon>
        <taxon>Fabaceae</taxon>
        <taxon>Papilionoideae</taxon>
        <taxon>50 kb inversion clade</taxon>
        <taxon>NPAAA clade</taxon>
        <taxon>Hologalegina</taxon>
        <taxon>IRL clade</taxon>
        <taxon>Cicereae</taxon>
        <taxon>Cicer</taxon>
    </lineage>
</organism>
<feature type="region of interest" description="Disordered" evidence="2">
    <location>
        <begin position="303"/>
        <end position="335"/>
    </location>
</feature>
<name>A0A1S2XIL2_CICAR</name>
<dbReference type="STRING" id="3827.A0A1S2XIL2"/>
<dbReference type="GeneID" id="101501121"/>